<keyword evidence="6 12" id="KW-0862">Zinc</keyword>
<feature type="binding site" evidence="12">
    <location>
        <position position="332"/>
    </location>
    <ligand>
        <name>Zn(2+)</name>
        <dbReference type="ChEBI" id="CHEBI:29105"/>
        <note>catalytic</note>
    </ligand>
</feature>
<comment type="caution">
    <text evidence="11">Lacks conserved residue(s) required for the propagation of feature annotation.</text>
</comment>
<keyword evidence="15" id="KW-0732">Signal</keyword>
<dbReference type="PANTHER" id="PTHR11905">
    <property type="entry name" value="ADAM A DISINTEGRIN AND METALLOPROTEASE DOMAIN"/>
    <property type="match status" value="1"/>
</dbReference>
<dbReference type="Pfam" id="PF01562">
    <property type="entry name" value="Pep_M12B_propep"/>
    <property type="match status" value="1"/>
</dbReference>
<evidence type="ECO:0000256" key="11">
    <source>
        <dbReference type="PROSITE-ProRule" id="PRU00076"/>
    </source>
</evidence>
<keyword evidence="7 14" id="KW-1133">Transmembrane helix</keyword>
<feature type="signal peptide" evidence="15">
    <location>
        <begin position="1"/>
        <end position="19"/>
    </location>
</feature>
<evidence type="ECO:0000256" key="9">
    <source>
        <dbReference type="ARBA" id="ARBA00023157"/>
    </source>
</evidence>
<dbReference type="Ensembl" id="ENSPKIT00000036494.1">
    <property type="protein sequence ID" value="ENSPKIP00000012111.1"/>
    <property type="gene ID" value="ENSPKIG00000000009.1"/>
</dbReference>
<evidence type="ECO:0000256" key="12">
    <source>
        <dbReference type="PROSITE-ProRule" id="PRU00276"/>
    </source>
</evidence>
<feature type="disulfide bond" evidence="12">
    <location>
        <begin position="345"/>
        <end position="350"/>
    </location>
</feature>
<dbReference type="InterPro" id="IPR034027">
    <property type="entry name" value="Reprolysin_adamalysin"/>
</dbReference>
<feature type="domain" description="Disintegrin" evidence="17">
    <location>
        <begin position="396"/>
        <end position="482"/>
    </location>
</feature>
<feature type="active site" evidence="12">
    <location>
        <position position="329"/>
    </location>
</feature>
<evidence type="ECO:0000313" key="20">
    <source>
        <dbReference type="Proteomes" id="UP000261540"/>
    </source>
</evidence>
<feature type="binding site" evidence="12">
    <location>
        <position position="328"/>
    </location>
    <ligand>
        <name>Zn(2+)</name>
        <dbReference type="ChEBI" id="CHEBI:29105"/>
        <note>catalytic</note>
    </ligand>
</feature>
<evidence type="ECO:0000313" key="19">
    <source>
        <dbReference type="Ensembl" id="ENSPKIP00000012111.1"/>
    </source>
</evidence>
<evidence type="ECO:0000256" key="14">
    <source>
        <dbReference type="SAM" id="Phobius"/>
    </source>
</evidence>
<keyword evidence="20" id="KW-1185">Reference proteome</keyword>
<name>A0A3B3R353_9TELE</name>
<dbReference type="SMART" id="SM00050">
    <property type="entry name" value="DISIN"/>
    <property type="match status" value="1"/>
</dbReference>
<dbReference type="PANTHER" id="PTHR11905:SF32">
    <property type="entry name" value="DISINTEGRIN AND METALLOPROTEINASE DOMAIN-CONTAINING PROTEIN 28"/>
    <property type="match status" value="1"/>
</dbReference>
<feature type="binding site" evidence="12">
    <location>
        <position position="338"/>
    </location>
    <ligand>
        <name>Zn(2+)</name>
        <dbReference type="ChEBI" id="CHEBI:29105"/>
        <note>catalytic</note>
    </ligand>
</feature>
<feature type="region of interest" description="Disordered" evidence="13">
    <location>
        <begin position="694"/>
        <end position="738"/>
    </location>
</feature>
<dbReference type="AlphaFoldDB" id="A0A3B3R353"/>
<evidence type="ECO:0000256" key="2">
    <source>
        <dbReference type="ARBA" id="ARBA00004479"/>
    </source>
</evidence>
<dbReference type="PROSITE" id="PS50026">
    <property type="entry name" value="EGF_3"/>
    <property type="match status" value="1"/>
</dbReference>
<dbReference type="InterPro" id="IPR000742">
    <property type="entry name" value="EGF"/>
</dbReference>
<dbReference type="SUPFAM" id="SSF57552">
    <property type="entry name" value="Blood coagulation inhibitor (disintegrin)"/>
    <property type="match status" value="1"/>
</dbReference>
<dbReference type="CDD" id="cd04269">
    <property type="entry name" value="ZnMc_adamalysin_II_like"/>
    <property type="match status" value="1"/>
</dbReference>
<dbReference type="GO" id="GO:0046872">
    <property type="term" value="F:metal ion binding"/>
    <property type="evidence" value="ECO:0007669"/>
    <property type="project" value="UniProtKB-KW"/>
</dbReference>
<dbReference type="PROSITE" id="PS00427">
    <property type="entry name" value="DISINTEGRIN_1"/>
    <property type="match status" value="1"/>
</dbReference>
<feature type="disulfide bond" evidence="12">
    <location>
        <begin position="343"/>
        <end position="367"/>
    </location>
</feature>
<feature type="disulfide bond" evidence="10">
    <location>
        <begin position="454"/>
        <end position="474"/>
    </location>
</feature>
<dbReference type="InterPro" id="IPR001590">
    <property type="entry name" value="Peptidase_M12B"/>
</dbReference>
<dbReference type="Gene3D" id="3.40.390.10">
    <property type="entry name" value="Collagenase (Catalytic Domain)"/>
    <property type="match status" value="1"/>
</dbReference>
<keyword evidence="8 14" id="KW-0472">Membrane</keyword>
<keyword evidence="5" id="KW-0378">Hydrolase</keyword>
<feature type="compositionally biased region" description="Pro residues" evidence="13">
    <location>
        <begin position="727"/>
        <end position="738"/>
    </location>
</feature>
<evidence type="ECO:0000256" key="13">
    <source>
        <dbReference type="SAM" id="MobiDB-lite"/>
    </source>
</evidence>
<feature type="domain" description="Peptidase M12B" evidence="18">
    <location>
        <begin position="195"/>
        <end position="388"/>
    </location>
</feature>
<evidence type="ECO:0000256" key="4">
    <source>
        <dbReference type="ARBA" id="ARBA00022723"/>
    </source>
</evidence>
<evidence type="ECO:0000256" key="1">
    <source>
        <dbReference type="ARBA" id="ARBA00001947"/>
    </source>
</evidence>
<keyword evidence="4 12" id="KW-0479">Metal-binding</keyword>
<feature type="disulfide bond" evidence="11">
    <location>
        <begin position="618"/>
        <end position="628"/>
    </location>
</feature>
<keyword evidence="3 14" id="KW-0812">Transmembrane</keyword>
<evidence type="ECO:0000259" key="16">
    <source>
        <dbReference type="PROSITE" id="PS50026"/>
    </source>
</evidence>
<dbReference type="InterPro" id="IPR036436">
    <property type="entry name" value="Disintegrin_dom_sf"/>
</dbReference>
<dbReference type="Pfam" id="PF08516">
    <property type="entry name" value="ADAM_CR"/>
    <property type="match status" value="1"/>
</dbReference>
<keyword evidence="11" id="KW-0245">EGF-like domain</keyword>
<dbReference type="PRINTS" id="PR00289">
    <property type="entry name" value="DISINTEGRIN"/>
</dbReference>
<dbReference type="SMART" id="SM00608">
    <property type="entry name" value="ACR"/>
    <property type="match status" value="1"/>
</dbReference>
<dbReference type="GeneTree" id="ENSGT00940000156716"/>
<dbReference type="PROSITE" id="PS50215">
    <property type="entry name" value="ADAM_MEPRO"/>
    <property type="match status" value="1"/>
</dbReference>
<feature type="transmembrane region" description="Helical" evidence="14">
    <location>
        <begin position="655"/>
        <end position="683"/>
    </location>
</feature>
<evidence type="ECO:0000256" key="3">
    <source>
        <dbReference type="ARBA" id="ARBA00022692"/>
    </source>
</evidence>
<dbReference type="InterPro" id="IPR024079">
    <property type="entry name" value="MetalloPept_cat_dom_sf"/>
</dbReference>
<dbReference type="InterPro" id="IPR006586">
    <property type="entry name" value="ADAM_Cys-rich"/>
</dbReference>
<dbReference type="GO" id="GO:0006508">
    <property type="term" value="P:proteolysis"/>
    <property type="evidence" value="ECO:0007669"/>
    <property type="project" value="InterPro"/>
</dbReference>
<evidence type="ECO:0000259" key="17">
    <source>
        <dbReference type="PROSITE" id="PS50214"/>
    </source>
</evidence>
<evidence type="ECO:0000256" key="6">
    <source>
        <dbReference type="ARBA" id="ARBA00022833"/>
    </source>
</evidence>
<protein>
    <submittedName>
        <fullName evidence="19">ADAM metallopeptidase domain 28</fullName>
    </submittedName>
</protein>
<dbReference type="Proteomes" id="UP000261540">
    <property type="component" value="Unplaced"/>
</dbReference>
<comment type="subcellular location">
    <subcellularLocation>
        <location evidence="2">Membrane</location>
        <topology evidence="2">Single-pass type I membrane protein</topology>
    </subcellularLocation>
</comment>
<dbReference type="Pfam" id="PF00200">
    <property type="entry name" value="Disintegrin"/>
    <property type="match status" value="1"/>
</dbReference>
<evidence type="ECO:0000256" key="5">
    <source>
        <dbReference type="ARBA" id="ARBA00022801"/>
    </source>
</evidence>
<dbReference type="PROSITE" id="PS50214">
    <property type="entry name" value="DISINTEGRIN_2"/>
    <property type="match status" value="1"/>
</dbReference>
<dbReference type="GO" id="GO:0004222">
    <property type="term" value="F:metalloendopeptidase activity"/>
    <property type="evidence" value="ECO:0007669"/>
    <property type="project" value="InterPro"/>
</dbReference>
<reference evidence="19" key="1">
    <citation type="submission" date="2025-08" db="UniProtKB">
        <authorList>
            <consortium name="Ensembl"/>
        </authorList>
    </citation>
    <scope>IDENTIFICATION</scope>
</reference>
<comment type="cofactor">
    <cofactor evidence="1">
        <name>Zn(2+)</name>
        <dbReference type="ChEBI" id="CHEBI:29105"/>
    </cofactor>
</comment>
<reference evidence="19" key="2">
    <citation type="submission" date="2025-09" db="UniProtKB">
        <authorList>
            <consortium name="Ensembl"/>
        </authorList>
    </citation>
    <scope>IDENTIFICATION</scope>
</reference>
<proteinExistence type="predicted"/>
<dbReference type="Pfam" id="PF01421">
    <property type="entry name" value="Reprolysin"/>
    <property type="match status" value="1"/>
</dbReference>
<evidence type="ECO:0000259" key="18">
    <source>
        <dbReference type="PROSITE" id="PS50215"/>
    </source>
</evidence>
<feature type="disulfide bond" evidence="11">
    <location>
        <begin position="636"/>
        <end position="645"/>
    </location>
</feature>
<dbReference type="Gene3D" id="4.10.70.10">
    <property type="entry name" value="Disintegrin domain"/>
    <property type="match status" value="1"/>
</dbReference>
<dbReference type="GO" id="GO:0005886">
    <property type="term" value="C:plasma membrane"/>
    <property type="evidence" value="ECO:0007669"/>
    <property type="project" value="TreeGrafter"/>
</dbReference>
<dbReference type="SUPFAM" id="SSF55486">
    <property type="entry name" value="Metalloproteases ('zincins'), catalytic domain"/>
    <property type="match status" value="1"/>
</dbReference>
<dbReference type="InterPro" id="IPR002870">
    <property type="entry name" value="Peptidase_M12B_N"/>
</dbReference>
<feature type="chain" id="PRO_5017419914" evidence="15">
    <location>
        <begin position="20"/>
        <end position="760"/>
    </location>
</feature>
<dbReference type="FunFam" id="4.10.70.10:FF:000001">
    <property type="entry name" value="Disintegrin and metalloproteinase domain-containing protein 22"/>
    <property type="match status" value="1"/>
</dbReference>
<evidence type="ECO:0000256" key="7">
    <source>
        <dbReference type="ARBA" id="ARBA00022989"/>
    </source>
</evidence>
<dbReference type="InterPro" id="IPR001762">
    <property type="entry name" value="Disintegrin_dom"/>
</dbReference>
<dbReference type="PROSITE" id="PS01186">
    <property type="entry name" value="EGF_2"/>
    <property type="match status" value="1"/>
</dbReference>
<dbReference type="FunFam" id="3.40.390.10:FF:000002">
    <property type="entry name" value="Disintegrin and metalloproteinase domain-containing protein 22"/>
    <property type="match status" value="1"/>
</dbReference>
<dbReference type="InterPro" id="IPR018358">
    <property type="entry name" value="Disintegrin_CS"/>
</dbReference>
<keyword evidence="9 11" id="KW-1015">Disulfide bond</keyword>
<accession>A0A3B3R353</accession>
<feature type="compositionally biased region" description="Polar residues" evidence="13">
    <location>
        <begin position="705"/>
        <end position="719"/>
    </location>
</feature>
<feature type="domain" description="EGF-like" evidence="16">
    <location>
        <begin position="614"/>
        <end position="646"/>
    </location>
</feature>
<sequence length="760" mass="83383">MIPTSWIVLLLVLCDASESLHPEPEGLKDHVIIRPVKLHALHKRSTRSSRPDVLKYGMQVNGQDVVLHLEKNEDLLTKGYSETTYSENGAPITVTPKDLDHCYYHGRIVNDTESIASISTCDGLRGYIRTAAQQYLIEPMSGADDGDHALARYEALNEDPVVCGVTNSSWDPVYPPSTGKARSRSSGPSLLQQQKYVDLLLVADNREYKKMNSNENELRKRIFEIVNYVNLVYKPLKTFIALTGLEVWTDQDNIAVTPPAGATLDAFTNWRKTSLVKQHDNAHLLTGIDFEGSTVGLAYVGSFCATHSTGVIQDHSSSSIAVGATLAHEMGHNLGMSHDSDSCICTDKSCIMSAALSYNIPKHFSSCSSNSYGEYLDSRNPQCLFNKPDYNAIISPPVCGNGFVEKGEECDCGTVEECNNPCCNATTCTLTAGSQCEEGECCENCKLMPPSRMCRSQKDECDLAEYCTGKSKDCPEDVFSVNGIPCKNGQGYCYNGQCPMRESQCIKIWGSNAQLAADSCYNQNTRGVYYGFCTRPSKDTYIGCQKKDVKCGKLFCINGKDTPNYNRLVSFPGCKAIFSDDPNTDFGQVDTGTKCSDGLVCMNNECVDLEAAYRATNCSARCKGNAVCNHRRECQCQPGWQPPDCDRMAEGFQKLAPGVIIAITVVISLLIIIAIIVVLLYVLKRKRKSSIPHRPARYREEMDSGVNNPAFSQRSTPNFQVKVPKPTVAPPIPPPPVSLQPGSQVINLAAARKALKPPQV</sequence>
<organism evidence="19 20">
    <name type="scientific">Paramormyrops kingsleyae</name>
    <dbReference type="NCBI Taxonomy" id="1676925"/>
    <lineage>
        <taxon>Eukaryota</taxon>
        <taxon>Metazoa</taxon>
        <taxon>Chordata</taxon>
        <taxon>Craniata</taxon>
        <taxon>Vertebrata</taxon>
        <taxon>Euteleostomi</taxon>
        <taxon>Actinopterygii</taxon>
        <taxon>Neopterygii</taxon>
        <taxon>Teleostei</taxon>
        <taxon>Osteoglossocephala</taxon>
        <taxon>Osteoglossomorpha</taxon>
        <taxon>Osteoglossiformes</taxon>
        <taxon>Mormyridae</taxon>
        <taxon>Paramormyrops</taxon>
    </lineage>
</organism>
<evidence type="ECO:0000256" key="15">
    <source>
        <dbReference type="SAM" id="SignalP"/>
    </source>
</evidence>
<evidence type="ECO:0000256" key="10">
    <source>
        <dbReference type="PROSITE-ProRule" id="PRU00068"/>
    </source>
</evidence>
<evidence type="ECO:0000256" key="8">
    <source>
        <dbReference type="ARBA" id="ARBA00023136"/>
    </source>
</evidence>